<dbReference type="Pfam" id="PF08666">
    <property type="entry name" value="SAF"/>
    <property type="match status" value="1"/>
</dbReference>
<dbReference type="Gene3D" id="3.90.1210.10">
    <property type="entry name" value="Antifreeze-like/N-acetylneuraminic acid synthase C-terminal domain"/>
    <property type="match status" value="1"/>
</dbReference>
<evidence type="ECO:0000313" key="2">
    <source>
        <dbReference type="EMBL" id="USQ75835.1"/>
    </source>
</evidence>
<feature type="domain" description="SAF" evidence="1">
    <location>
        <begin position="52"/>
        <end position="114"/>
    </location>
</feature>
<sequence length="212" mass="21679">MTRSIRVPLRGHDRRSVWRRGVLRRILAAVLLAAAVYAVTTALVPAPPDPGPVVVVATSDLAVGDEITADSVRPVRMPVGLVPDGALSDPASAHGALTTAPLRAGEVITDLRVSPRGPLEGLDPDLVLAHLPLTEPDLSAILGPGTRVDVLATVDGAVLATDILVVQRVPGADATGVTQSFLVAVTPSQAARLAAAAGADLPGQGLTVVIRR</sequence>
<dbReference type="CDD" id="cd11614">
    <property type="entry name" value="SAF_CpaB_FlgA_like"/>
    <property type="match status" value="1"/>
</dbReference>
<proteinExistence type="predicted"/>
<accession>A0ABY4YGE1</accession>
<keyword evidence="3" id="KW-1185">Reference proteome</keyword>
<name>A0ABY4YGE1_9MICO</name>
<dbReference type="EMBL" id="CP099490">
    <property type="protein sequence ID" value="USQ75835.1"/>
    <property type="molecule type" value="Genomic_DNA"/>
</dbReference>
<dbReference type="RefSeq" id="WP_252620327.1">
    <property type="nucleotide sequence ID" value="NZ_CP099490.1"/>
</dbReference>
<dbReference type="SMART" id="SM00858">
    <property type="entry name" value="SAF"/>
    <property type="match status" value="1"/>
</dbReference>
<organism evidence="2 3">
    <name type="scientific">Ornithinimicrobium cryptoxanthini</name>
    <dbReference type="NCBI Taxonomy" id="2934161"/>
    <lineage>
        <taxon>Bacteria</taxon>
        <taxon>Bacillati</taxon>
        <taxon>Actinomycetota</taxon>
        <taxon>Actinomycetes</taxon>
        <taxon>Micrococcales</taxon>
        <taxon>Ornithinimicrobiaceae</taxon>
        <taxon>Ornithinimicrobium</taxon>
    </lineage>
</organism>
<reference evidence="2" key="1">
    <citation type="submission" date="2022-06" db="EMBL/GenBank/DDBJ databases">
        <title>Ornithinimicrobium JY.X270.</title>
        <authorList>
            <person name="Huang Y."/>
        </authorList>
    </citation>
    <scope>NUCLEOTIDE SEQUENCE</scope>
    <source>
        <strain evidence="2">JY.X270</strain>
    </source>
</reference>
<evidence type="ECO:0000313" key="3">
    <source>
        <dbReference type="Proteomes" id="UP001056535"/>
    </source>
</evidence>
<protein>
    <submittedName>
        <fullName evidence="2">SAF domain-containing protein</fullName>
    </submittedName>
</protein>
<dbReference type="Proteomes" id="UP001056535">
    <property type="component" value="Chromosome"/>
</dbReference>
<evidence type="ECO:0000259" key="1">
    <source>
        <dbReference type="SMART" id="SM00858"/>
    </source>
</evidence>
<dbReference type="InterPro" id="IPR013974">
    <property type="entry name" value="SAF"/>
</dbReference>
<gene>
    <name evidence="2" type="ORF">NF557_14695</name>
</gene>